<name>A0A255XL82_9PROT</name>
<proteinExistence type="inferred from homology"/>
<keyword evidence="3 5" id="KW-0238">DNA-binding</keyword>
<dbReference type="InterPro" id="IPR038488">
    <property type="entry name" value="Integrase_DNA-bd_sf"/>
</dbReference>
<protein>
    <recommendedName>
        <fullName evidence="10">Tyr recombinase domain-containing protein</fullName>
    </recommendedName>
</protein>
<dbReference type="PANTHER" id="PTHR30629:SF2">
    <property type="entry name" value="PROPHAGE INTEGRASE INTS-RELATED"/>
    <property type="match status" value="1"/>
</dbReference>
<dbReference type="InterPro" id="IPR013762">
    <property type="entry name" value="Integrase-like_cat_sf"/>
</dbReference>
<dbReference type="InterPro" id="IPR025166">
    <property type="entry name" value="Integrase_DNA_bind_dom"/>
</dbReference>
<dbReference type="PROSITE" id="PS51898">
    <property type="entry name" value="TYR_RECOMBINASE"/>
    <property type="match status" value="1"/>
</dbReference>
<dbReference type="EMBL" id="NOXS01000033">
    <property type="protein sequence ID" value="OYQ17727.1"/>
    <property type="molecule type" value="Genomic_DNA"/>
</dbReference>
<dbReference type="CDD" id="cd00796">
    <property type="entry name" value="INT_Rci_Hp1_C"/>
    <property type="match status" value="1"/>
</dbReference>
<dbReference type="InterPro" id="IPR044068">
    <property type="entry name" value="CB"/>
</dbReference>
<dbReference type="GO" id="GO:0003677">
    <property type="term" value="F:DNA binding"/>
    <property type="evidence" value="ECO:0007669"/>
    <property type="project" value="UniProtKB-UniRule"/>
</dbReference>
<dbReference type="Pfam" id="PF00589">
    <property type="entry name" value="Phage_integrase"/>
    <property type="match status" value="1"/>
</dbReference>
<dbReference type="OrthoDB" id="7298605at2"/>
<dbReference type="GO" id="GO:0006310">
    <property type="term" value="P:DNA recombination"/>
    <property type="evidence" value="ECO:0007669"/>
    <property type="project" value="UniProtKB-KW"/>
</dbReference>
<dbReference type="Gene3D" id="1.10.443.10">
    <property type="entry name" value="Intergrase catalytic core"/>
    <property type="match status" value="1"/>
</dbReference>
<feature type="domain" description="Tyr recombinase" evidence="6">
    <location>
        <begin position="224"/>
        <end position="397"/>
    </location>
</feature>
<dbReference type="RefSeq" id="WP_094409290.1">
    <property type="nucleotide sequence ID" value="NZ_BMJZ01000002.1"/>
</dbReference>
<evidence type="ECO:0008006" key="10">
    <source>
        <dbReference type="Google" id="ProtNLM"/>
    </source>
</evidence>
<keyword evidence="9" id="KW-1185">Reference proteome</keyword>
<comment type="caution">
    <text evidence="8">The sequence shown here is derived from an EMBL/GenBank/DDBJ whole genome shotgun (WGS) entry which is preliminary data.</text>
</comment>
<dbReference type="Gene3D" id="1.10.150.130">
    <property type="match status" value="1"/>
</dbReference>
<dbReference type="Pfam" id="PF13356">
    <property type="entry name" value="Arm-DNA-bind_3"/>
    <property type="match status" value="1"/>
</dbReference>
<dbReference type="InterPro" id="IPR050808">
    <property type="entry name" value="Phage_Integrase"/>
</dbReference>
<dbReference type="InterPro" id="IPR011010">
    <property type="entry name" value="DNA_brk_join_enz"/>
</dbReference>
<evidence type="ECO:0000313" key="9">
    <source>
        <dbReference type="Proteomes" id="UP000216361"/>
    </source>
</evidence>
<dbReference type="SUPFAM" id="SSF56349">
    <property type="entry name" value="DNA breaking-rejoining enzymes"/>
    <property type="match status" value="1"/>
</dbReference>
<reference evidence="8 9" key="1">
    <citation type="submission" date="2017-07" db="EMBL/GenBank/DDBJ databases">
        <title>Elstera cyanobacteriorum sp. nov., a novel bacterium isolated from cyanobacterial aggregates in a eutrophic lake.</title>
        <authorList>
            <person name="Cai H."/>
        </authorList>
    </citation>
    <scope>NUCLEOTIDE SEQUENCE [LARGE SCALE GENOMIC DNA]</scope>
    <source>
        <strain evidence="8 9">TH019</strain>
    </source>
</reference>
<evidence type="ECO:0000256" key="3">
    <source>
        <dbReference type="ARBA" id="ARBA00023125"/>
    </source>
</evidence>
<dbReference type="Gene3D" id="3.30.160.390">
    <property type="entry name" value="Integrase, DNA-binding domain"/>
    <property type="match status" value="1"/>
</dbReference>
<dbReference type="AlphaFoldDB" id="A0A255XL82"/>
<evidence type="ECO:0000256" key="4">
    <source>
        <dbReference type="ARBA" id="ARBA00023172"/>
    </source>
</evidence>
<gene>
    <name evidence="8" type="ORF">CHR90_12125</name>
</gene>
<dbReference type="PROSITE" id="PS51900">
    <property type="entry name" value="CB"/>
    <property type="match status" value="1"/>
</dbReference>
<keyword evidence="2" id="KW-0229">DNA integration</keyword>
<dbReference type="PANTHER" id="PTHR30629">
    <property type="entry name" value="PROPHAGE INTEGRASE"/>
    <property type="match status" value="1"/>
</dbReference>
<feature type="domain" description="Core-binding (CB)" evidence="7">
    <location>
        <begin position="103"/>
        <end position="204"/>
    </location>
</feature>
<keyword evidence="4" id="KW-0233">DNA recombination</keyword>
<comment type="similarity">
    <text evidence="1">Belongs to the 'phage' integrase family.</text>
</comment>
<dbReference type="Proteomes" id="UP000216361">
    <property type="component" value="Unassembled WGS sequence"/>
</dbReference>
<organism evidence="8 9">
    <name type="scientific">Elstera cyanobacteriorum</name>
    <dbReference type="NCBI Taxonomy" id="2022747"/>
    <lineage>
        <taxon>Bacteria</taxon>
        <taxon>Pseudomonadati</taxon>
        <taxon>Pseudomonadota</taxon>
        <taxon>Alphaproteobacteria</taxon>
        <taxon>Rhodospirillales</taxon>
        <taxon>Rhodospirillaceae</taxon>
        <taxon>Elstera</taxon>
    </lineage>
</organism>
<evidence type="ECO:0000259" key="7">
    <source>
        <dbReference type="PROSITE" id="PS51900"/>
    </source>
</evidence>
<evidence type="ECO:0000256" key="5">
    <source>
        <dbReference type="PROSITE-ProRule" id="PRU01248"/>
    </source>
</evidence>
<evidence type="ECO:0000256" key="2">
    <source>
        <dbReference type="ARBA" id="ARBA00022908"/>
    </source>
</evidence>
<accession>A0A255XL82</accession>
<dbReference type="InterPro" id="IPR010998">
    <property type="entry name" value="Integrase_recombinase_N"/>
</dbReference>
<sequence length="410" mass="45036">MTAETRARQERQRQKITKRVVDAMASGTTIWDTDLTGFGVRRQVRDPSFILKYSFNGKQRFHTIGQHGPLTVDQARTEAKRLIGLIASGVDPKAAPAEKIEAITVKMLCERYLLEGPSFKPDKRASSWNTDQSNITRHIIPLLGEHVAREVRESHIIRFIAAVTRGETKADEKTGYRGRAIVDGGKGTAARSLAVLSAAYTYGIRAGLVSENPTKTVKAAKGEAPGRFLSPDEWTRLGQTLSNLEKAGRYKPFLDAIRLLALTGCRRSEITNLKWEEVDLQQGVLNLKTSKVGARSVPVSDQAIALLGEIPRSNLFVFPSSRGTGPIIGIQKVWGEIRDIAELGQIRLHDLRHSFASQAVNAGASLYMTGALLGHRQSKTTQRYAHLQADPLRAVATEAARGIDLALKSE</sequence>
<dbReference type="GO" id="GO:0015074">
    <property type="term" value="P:DNA integration"/>
    <property type="evidence" value="ECO:0007669"/>
    <property type="project" value="UniProtKB-KW"/>
</dbReference>
<evidence type="ECO:0000259" key="6">
    <source>
        <dbReference type="PROSITE" id="PS51898"/>
    </source>
</evidence>
<dbReference type="InterPro" id="IPR002104">
    <property type="entry name" value="Integrase_catalytic"/>
</dbReference>
<evidence type="ECO:0000256" key="1">
    <source>
        <dbReference type="ARBA" id="ARBA00008857"/>
    </source>
</evidence>
<evidence type="ECO:0000313" key="8">
    <source>
        <dbReference type="EMBL" id="OYQ17727.1"/>
    </source>
</evidence>